<evidence type="ECO:0000313" key="6">
    <source>
        <dbReference type="EMBL" id="ENU25008.1"/>
    </source>
</evidence>
<dbReference type="GO" id="GO:0005829">
    <property type="term" value="C:cytosol"/>
    <property type="evidence" value="ECO:0007669"/>
    <property type="project" value="TreeGrafter"/>
</dbReference>
<dbReference type="GO" id="GO:0019843">
    <property type="term" value="F:rRNA binding"/>
    <property type="evidence" value="ECO:0007669"/>
    <property type="project" value="UniProtKB-KW"/>
</dbReference>
<dbReference type="PROSITE" id="PS51722">
    <property type="entry name" value="G_TR_2"/>
    <property type="match status" value="1"/>
</dbReference>
<evidence type="ECO:0000256" key="1">
    <source>
        <dbReference type="ARBA" id="ARBA00022741"/>
    </source>
</evidence>
<evidence type="ECO:0000256" key="2">
    <source>
        <dbReference type="ARBA" id="ARBA00023134"/>
    </source>
</evidence>
<dbReference type="GO" id="GO:0009409">
    <property type="term" value="P:response to cold"/>
    <property type="evidence" value="ECO:0007669"/>
    <property type="project" value="UniProtKB-ARBA"/>
</dbReference>
<dbReference type="EC" id="3.6.5.-" evidence="4"/>
<sequence>MEYSNRVSSLYQRFYDTSSEKKCTVNKLSLLKFSIFLYNLPSNLKRIEFYMSDIKTLRNIAIIAHVDHGKTTLVDKLLQQSGALGDRAGEIERVMDSNALESERGITILAKNTAIKWLDARTNTEYRINIVDTPGHADFGGEVERVMSMVDCVLLLVDSQEGPMPQTRFVTQKAFARGLKPIVIINKVDKPSARPDWVIDQVFDLFDNLGGTDEQLDFPIVYASGLRGVAGPSPEELAEDMTPLFQTIVDIVEPPAVDVDGPFQMQISSLDYNSFVGVIGVGRIQRGSVKLNTPVTVIDKEGKTRNGRILKIMGYHGLERVDVESASAGDIVCITGIDALNISDTICDPKNVEALPALSVDEPTVSMTFQVNNSPFAGKEGKFVTSRNIRERLDRELIHNVALRVEDTDSPDRFKVSGRGELHLSVLIENMRREGFEMGVSRPQVIIKEIDGERQEPYENVTFDVEEQHQGSVMEQMGHRKGEMTNMEVDGKGRIRIEATVPSRGLIGFRSEFLTMTSGTGIMTSSFSHYGPVKQGSVAKRQNGVLISMVQGTCLGYALFTLQDRGRLFAKPQLEVYEGMIVGINSRSDDMVVNPTKAKQLTNVRASGTDDALTLTPAIEYTLEQALEFIEDDELVEVTPKSIRIRKRYLTENERKRNRDK</sequence>
<keyword evidence="8" id="KW-1185">Reference proteome</keyword>
<dbReference type="PRINTS" id="PR00315">
    <property type="entry name" value="ELONGATNFCT"/>
</dbReference>
<feature type="binding site" evidence="4">
    <location>
        <begin position="67"/>
        <end position="72"/>
    </location>
    <ligand>
        <name>GTP</name>
        <dbReference type="ChEBI" id="CHEBI:37565"/>
    </ligand>
</feature>
<dbReference type="InterPro" id="IPR047043">
    <property type="entry name" value="BipA_III"/>
</dbReference>
<keyword evidence="4" id="KW-0694">RNA-binding</keyword>
<dbReference type="Gene3D" id="2.40.30.10">
    <property type="entry name" value="Translation factors"/>
    <property type="match status" value="1"/>
</dbReference>
<dbReference type="SMART" id="SM00838">
    <property type="entry name" value="EFG_C"/>
    <property type="match status" value="1"/>
</dbReference>
<dbReference type="InterPro" id="IPR047042">
    <property type="entry name" value="BipA_II"/>
</dbReference>
<dbReference type="HAMAP" id="MF_00849">
    <property type="entry name" value="BipA"/>
    <property type="match status" value="1"/>
</dbReference>
<comment type="catalytic activity">
    <reaction evidence="3 4">
        <text>GTP + H2O = GDP + phosphate + H(+)</text>
        <dbReference type="Rhea" id="RHEA:19669"/>
        <dbReference type="ChEBI" id="CHEBI:15377"/>
        <dbReference type="ChEBI" id="CHEBI:15378"/>
        <dbReference type="ChEBI" id="CHEBI:37565"/>
        <dbReference type="ChEBI" id="CHEBI:43474"/>
        <dbReference type="ChEBI" id="CHEBI:58189"/>
    </reaction>
</comment>
<dbReference type="GO" id="GO:0003746">
    <property type="term" value="F:translation elongation factor activity"/>
    <property type="evidence" value="ECO:0007669"/>
    <property type="project" value="UniProtKB-KW"/>
</dbReference>
<dbReference type="CDD" id="cd03710">
    <property type="entry name" value="BipA_TypA_C"/>
    <property type="match status" value="1"/>
</dbReference>
<dbReference type="GO" id="GO:0000049">
    <property type="term" value="F:tRNA binding"/>
    <property type="evidence" value="ECO:0007669"/>
    <property type="project" value="UniProtKB-KW"/>
</dbReference>
<feature type="domain" description="Tr-type G" evidence="5">
    <location>
        <begin position="55"/>
        <end position="256"/>
    </location>
</feature>
<dbReference type="SUPFAM" id="SSF54980">
    <property type="entry name" value="EF-G C-terminal domain-like"/>
    <property type="match status" value="2"/>
</dbReference>
<evidence type="ECO:0000313" key="9">
    <source>
        <dbReference type="Proteomes" id="UP000430404"/>
    </source>
</evidence>
<keyword evidence="4" id="KW-0378">Hydrolase</keyword>
<dbReference type="InterPro" id="IPR009000">
    <property type="entry name" value="Transl_B-barrel_sf"/>
</dbReference>
<dbReference type="InterPro" id="IPR048876">
    <property type="entry name" value="BipA_C"/>
</dbReference>
<keyword evidence="4" id="KW-0699">rRNA-binding</keyword>
<keyword evidence="7" id="KW-0648">Protein biosynthesis</keyword>
<dbReference type="CDD" id="cd16263">
    <property type="entry name" value="BipA_III"/>
    <property type="match status" value="1"/>
</dbReference>
<dbReference type="GO" id="GO:0043022">
    <property type="term" value="F:ribosome binding"/>
    <property type="evidence" value="ECO:0007669"/>
    <property type="project" value="UniProtKB-UniRule"/>
</dbReference>
<evidence type="ECO:0000256" key="4">
    <source>
        <dbReference type="HAMAP-Rule" id="MF_00849"/>
    </source>
</evidence>
<dbReference type="Pfam" id="PF03144">
    <property type="entry name" value="GTP_EFTU_D2"/>
    <property type="match status" value="1"/>
</dbReference>
<feature type="binding site" evidence="4">
    <location>
        <begin position="186"/>
        <end position="189"/>
    </location>
    <ligand>
        <name>GTP</name>
        <dbReference type="ChEBI" id="CHEBI:37565"/>
    </ligand>
</feature>
<gene>
    <name evidence="7" type="primary">typA</name>
    <name evidence="4" type="synonym">bipA</name>
    <name evidence="7" type="ORF">ACI8B_50096</name>
    <name evidence="6" type="ORF">F993_00398</name>
</gene>
<dbReference type="PANTHER" id="PTHR42908">
    <property type="entry name" value="TRANSLATION ELONGATION FACTOR-RELATED"/>
    <property type="match status" value="1"/>
</dbReference>
<reference evidence="7 9" key="2">
    <citation type="submission" date="2019-10" db="EMBL/GenBank/DDBJ databases">
        <authorList>
            <person name="Karimi E."/>
        </authorList>
    </citation>
    <scope>NUCLEOTIDE SEQUENCE [LARGE SCALE GENOMIC DNA]</scope>
    <source>
        <strain evidence="7">Acinetobacter sp. 8BE</strain>
    </source>
</reference>
<proteinExistence type="inferred from homology"/>
<dbReference type="NCBIfam" id="TIGR01394">
    <property type="entry name" value="TypA_BipA"/>
    <property type="match status" value="1"/>
</dbReference>
<reference evidence="6 8" key="1">
    <citation type="submission" date="2013-02" db="EMBL/GenBank/DDBJ databases">
        <title>The Genome Sequence of Acinetobacter sp. NIPH 809.</title>
        <authorList>
            <consortium name="The Broad Institute Genome Sequencing Platform"/>
            <consortium name="The Broad Institute Genome Sequencing Center for Infectious Disease"/>
            <person name="Cerqueira G."/>
            <person name="Feldgarden M."/>
            <person name="Courvalin P."/>
            <person name="Perichon B."/>
            <person name="Grillot-Courvalin C."/>
            <person name="Clermont D."/>
            <person name="Rocha E."/>
            <person name="Yoon E.-J."/>
            <person name="Nemec A."/>
            <person name="Walker B."/>
            <person name="Young S.K."/>
            <person name="Zeng Q."/>
            <person name="Gargeya S."/>
            <person name="Fitzgerald M."/>
            <person name="Haas B."/>
            <person name="Abouelleil A."/>
            <person name="Alvarado L."/>
            <person name="Arachchi H.M."/>
            <person name="Berlin A.M."/>
            <person name="Chapman S.B."/>
            <person name="Dewar J."/>
            <person name="Goldberg J."/>
            <person name="Griggs A."/>
            <person name="Gujja S."/>
            <person name="Hansen M."/>
            <person name="Howarth C."/>
            <person name="Imamovic A."/>
            <person name="Larimer J."/>
            <person name="McCowan C."/>
            <person name="Murphy C."/>
            <person name="Neiman D."/>
            <person name="Pearson M."/>
            <person name="Priest M."/>
            <person name="Roberts A."/>
            <person name="Saif S."/>
            <person name="Shea T."/>
            <person name="Sisk P."/>
            <person name="Sykes S."/>
            <person name="Wortman J."/>
            <person name="Nusbaum C."/>
            <person name="Birren B."/>
        </authorList>
    </citation>
    <scope>NUCLEOTIDE SEQUENCE [LARGE SCALE GENOMIC DNA]</scope>
    <source>
        <strain evidence="6 8">NIPH 809</strain>
    </source>
</reference>
<dbReference type="NCBIfam" id="TIGR00231">
    <property type="entry name" value="small_GTP"/>
    <property type="match status" value="1"/>
</dbReference>
<dbReference type="Proteomes" id="UP000013034">
    <property type="component" value="Unassembled WGS sequence"/>
</dbReference>
<dbReference type="InterPro" id="IPR027417">
    <property type="entry name" value="P-loop_NTPase"/>
</dbReference>
<dbReference type="InterPro" id="IPR035647">
    <property type="entry name" value="EFG_III/V"/>
</dbReference>
<dbReference type="InterPro" id="IPR000795">
    <property type="entry name" value="T_Tr_GTP-bd_dom"/>
</dbReference>
<dbReference type="Pfam" id="PF00679">
    <property type="entry name" value="EFG_C"/>
    <property type="match status" value="1"/>
</dbReference>
<dbReference type="EMBL" id="CABWKZ010000045">
    <property type="protein sequence ID" value="VXA57609.1"/>
    <property type="molecule type" value="Genomic_DNA"/>
</dbReference>
<protein>
    <recommendedName>
        <fullName evidence="4">Large ribosomal subunit assembly factor BipA</fullName>
        <ecNumber evidence="4">3.6.5.-</ecNumber>
    </recommendedName>
    <alternativeName>
        <fullName evidence="4">GTP-binding protein BipA</fullName>
    </alternativeName>
</protein>
<evidence type="ECO:0000313" key="7">
    <source>
        <dbReference type="EMBL" id="VXA57609.1"/>
    </source>
</evidence>
<dbReference type="Gene3D" id="3.30.70.240">
    <property type="match status" value="1"/>
</dbReference>
<dbReference type="CDD" id="cd01891">
    <property type="entry name" value="TypA_BipA"/>
    <property type="match status" value="1"/>
</dbReference>
<dbReference type="GO" id="GO:1990904">
    <property type="term" value="C:ribonucleoprotein complex"/>
    <property type="evidence" value="ECO:0007669"/>
    <property type="project" value="TreeGrafter"/>
</dbReference>
<dbReference type="InterPro" id="IPR035651">
    <property type="entry name" value="BipA_V"/>
</dbReference>
<dbReference type="Gene3D" id="3.30.70.870">
    <property type="entry name" value="Elongation Factor G (Translational Gtpase), domain 3"/>
    <property type="match status" value="1"/>
</dbReference>
<keyword evidence="4" id="KW-0690">Ribosome biogenesis</keyword>
<comment type="subcellular location">
    <subcellularLocation>
        <location evidence="4">Cytoplasm</location>
    </subcellularLocation>
    <text evidence="4">Binds to ribosomes.</text>
</comment>
<keyword evidence="4" id="KW-0963">Cytoplasm</keyword>
<dbReference type="InterPro" id="IPR047041">
    <property type="entry name" value="BipA_GTP-bd_dom"/>
</dbReference>
<keyword evidence="7" id="KW-0251">Elongation factor</keyword>
<dbReference type="SUPFAM" id="SSF52540">
    <property type="entry name" value="P-loop containing nucleoside triphosphate hydrolases"/>
    <property type="match status" value="1"/>
</dbReference>
<dbReference type="FunFam" id="2.40.30.10:FF:000016">
    <property type="entry name" value="GTP-binding protein TypA"/>
    <property type="match status" value="1"/>
</dbReference>
<comment type="subunit">
    <text evidence="4">Monomer.</text>
</comment>
<dbReference type="GO" id="GO:0000027">
    <property type="term" value="P:ribosomal large subunit assembly"/>
    <property type="evidence" value="ECO:0007669"/>
    <property type="project" value="UniProtKB-UniRule"/>
</dbReference>
<dbReference type="InterPro" id="IPR006298">
    <property type="entry name" value="BipA"/>
</dbReference>
<keyword evidence="1 4" id="KW-0547">Nucleotide-binding</keyword>
<dbReference type="GO" id="GO:0003924">
    <property type="term" value="F:GTPase activity"/>
    <property type="evidence" value="ECO:0007669"/>
    <property type="project" value="UniProtKB-UniRule"/>
</dbReference>
<dbReference type="FunFam" id="3.30.70.870:FF:000003">
    <property type="entry name" value="GTP-binding protein TypA"/>
    <property type="match status" value="1"/>
</dbReference>
<evidence type="ECO:0000259" key="5">
    <source>
        <dbReference type="PROSITE" id="PS51722"/>
    </source>
</evidence>
<comment type="function">
    <text evidence="4">A 50S ribosomal subunit assembly protein with GTPase activity, required for 50S subunit assembly at low temperatures, may also play a role in translation. Binds GTP and analogs. Binds the 70S ribosome between the 30S and 50S subunits, in a similar position as ribosome-bound EF-G; it contacts a number of ribosomal proteins, both rRNAs and the A-site tRNA.</text>
</comment>
<dbReference type="Proteomes" id="UP000430404">
    <property type="component" value="Unassembled WGS sequence"/>
</dbReference>
<evidence type="ECO:0000313" key="8">
    <source>
        <dbReference type="Proteomes" id="UP000013034"/>
    </source>
</evidence>
<dbReference type="InterPro" id="IPR005225">
    <property type="entry name" value="Small_GTP-bd"/>
</dbReference>
<keyword evidence="2 4" id="KW-0342">GTP-binding</keyword>
<organism evidence="7 9">
    <name type="scientific">Acinetobacter proteolyticus</name>
    <dbReference type="NCBI Taxonomy" id="1776741"/>
    <lineage>
        <taxon>Bacteria</taxon>
        <taxon>Pseudomonadati</taxon>
        <taxon>Pseudomonadota</taxon>
        <taxon>Gammaproteobacteria</taxon>
        <taxon>Moraxellales</taxon>
        <taxon>Moraxellaceae</taxon>
        <taxon>Acinetobacter</taxon>
    </lineage>
</organism>
<dbReference type="InterPro" id="IPR000640">
    <property type="entry name" value="EFG_V-like"/>
</dbReference>
<dbReference type="GO" id="GO:0097216">
    <property type="term" value="F:guanosine tetraphosphate binding"/>
    <property type="evidence" value="ECO:0007669"/>
    <property type="project" value="UniProtKB-ARBA"/>
</dbReference>
<dbReference type="FunFam" id="3.40.50.300:FF:000055">
    <property type="entry name" value="GTP-binding protein TypA"/>
    <property type="match status" value="1"/>
</dbReference>
<dbReference type="Gene3D" id="2.40.50.250">
    <property type="entry name" value="bipa protein"/>
    <property type="match status" value="1"/>
</dbReference>
<dbReference type="Pfam" id="PF21018">
    <property type="entry name" value="BipA_C"/>
    <property type="match status" value="1"/>
</dbReference>
<dbReference type="FunFam" id="2.40.50.250:FF:000001">
    <property type="entry name" value="GTP-binding protein TypA"/>
    <property type="match status" value="1"/>
</dbReference>
<dbReference type="InterPro" id="IPR042116">
    <property type="entry name" value="TypA/BipA_C"/>
</dbReference>
<comment type="similarity">
    <text evidence="4">Belongs to the TRAFAC class translation factor GTPase superfamily. Classic translation factor GTPase family. BipA subfamily.</text>
</comment>
<dbReference type="CDD" id="cd03691">
    <property type="entry name" value="BipA_TypA_II"/>
    <property type="match status" value="1"/>
</dbReference>
<dbReference type="Pfam" id="PF00009">
    <property type="entry name" value="GTP_EFTU"/>
    <property type="match status" value="1"/>
</dbReference>
<dbReference type="EMBL" id="APOI01000007">
    <property type="protein sequence ID" value="ENU25008.1"/>
    <property type="molecule type" value="Genomic_DNA"/>
</dbReference>
<dbReference type="Gene3D" id="3.40.50.300">
    <property type="entry name" value="P-loop containing nucleotide triphosphate hydrolases"/>
    <property type="match status" value="1"/>
</dbReference>
<dbReference type="GO" id="GO:0005525">
    <property type="term" value="F:GTP binding"/>
    <property type="evidence" value="ECO:0007669"/>
    <property type="project" value="UniProtKB-UniRule"/>
</dbReference>
<dbReference type="SUPFAM" id="SSF50447">
    <property type="entry name" value="Translation proteins"/>
    <property type="match status" value="1"/>
</dbReference>
<dbReference type="AlphaFoldDB" id="A0A653KA13"/>
<keyword evidence="4" id="KW-0820">tRNA-binding</keyword>
<dbReference type="InterPro" id="IPR004161">
    <property type="entry name" value="EFTu-like_2"/>
</dbReference>
<name>A0A653KA13_9GAMM</name>
<dbReference type="FunFam" id="3.30.70.240:FF:000002">
    <property type="entry name" value="GTP-binding protein TypA"/>
    <property type="match status" value="1"/>
</dbReference>
<dbReference type="PANTHER" id="PTHR42908:SF8">
    <property type="entry name" value="TR-TYPE G DOMAIN-CONTAINING PROTEIN"/>
    <property type="match status" value="1"/>
</dbReference>
<evidence type="ECO:0000256" key="3">
    <source>
        <dbReference type="ARBA" id="ARBA00048548"/>
    </source>
</evidence>
<accession>A0A653KA13</accession>